<name>A0ABU4WEI9_9FUSO</name>
<gene>
    <name evidence="1" type="ORF">RFV38_11640</name>
</gene>
<dbReference type="PANTHER" id="PTHR35841:SF1">
    <property type="entry name" value="PHOSPHONATES-BINDING PERIPLASMIC PROTEIN"/>
    <property type="match status" value="1"/>
</dbReference>
<dbReference type="Pfam" id="PF12974">
    <property type="entry name" value="Phosphonate-bd"/>
    <property type="match status" value="1"/>
</dbReference>
<comment type="caution">
    <text evidence="1">The sequence shown here is derived from an EMBL/GenBank/DDBJ whole genome shotgun (WGS) entry which is preliminary data.</text>
</comment>
<dbReference type="Gene3D" id="3.40.190.10">
    <property type="entry name" value="Periplasmic binding protein-like II"/>
    <property type="match status" value="2"/>
</dbReference>
<dbReference type="EMBL" id="JAVIKH010000021">
    <property type="protein sequence ID" value="MDX8337134.1"/>
    <property type="molecule type" value="Genomic_DNA"/>
</dbReference>
<accession>A0ABU4WEI9</accession>
<dbReference type="Proteomes" id="UP001279681">
    <property type="component" value="Unassembled WGS sequence"/>
</dbReference>
<reference evidence="2" key="1">
    <citation type="submission" date="2023-07" db="EMBL/GenBank/DDBJ databases">
        <authorList>
            <person name="Colorado M.A."/>
            <person name="Villamil L.M."/>
            <person name="Melo J.F."/>
            <person name="Rodriguez J.A."/>
            <person name="Ruiz R.Y."/>
        </authorList>
    </citation>
    <scope>NUCLEOTIDE SEQUENCE [LARGE SCALE GENOMIC DNA]</scope>
    <source>
        <strain evidence="2">C33</strain>
    </source>
</reference>
<dbReference type="PROSITE" id="PS51257">
    <property type="entry name" value="PROKAR_LIPOPROTEIN"/>
    <property type="match status" value="1"/>
</dbReference>
<organism evidence="1 2">
    <name type="scientific">Candidatus Cetobacterium colombiensis</name>
    <dbReference type="NCBI Taxonomy" id="3073100"/>
    <lineage>
        <taxon>Bacteria</taxon>
        <taxon>Fusobacteriati</taxon>
        <taxon>Fusobacteriota</taxon>
        <taxon>Fusobacteriia</taxon>
        <taxon>Fusobacteriales</taxon>
        <taxon>Fusobacteriaceae</taxon>
        <taxon>Cetobacterium</taxon>
    </lineage>
</organism>
<dbReference type="SUPFAM" id="SSF53850">
    <property type="entry name" value="Periplasmic binding protein-like II"/>
    <property type="match status" value="1"/>
</dbReference>
<evidence type="ECO:0000313" key="2">
    <source>
        <dbReference type="Proteomes" id="UP001279681"/>
    </source>
</evidence>
<dbReference type="PANTHER" id="PTHR35841">
    <property type="entry name" value="PHOSPHONATES-BINDING PERIPLASMIC PROTEIN"/>
    <property type="match status" value="1"/>
</dbReference>
<proteinExistence type="predicted"/>
<keyword evidence="2" id="KW-1185">Reference proteome</keyword>
<evidence type="ECO:0000313" key="1">
    <source>
        <dbReference type="EMBL" id="MDX8337134.1"/>
    </source>
</evidence>
<sequence>MKNLNKVFTLGLIGAGLFMTGCEKKDTKEKKLVIAFGIDEDLESKVVAKDKFLKDLEQAVGMKVEWFEPSSDMALTESLKAKKNRTDVAYTGAMPYFMAATKSKIEPLVSFAKDGKLENWGKFSYFLTRPDTNINGFTKEDLINPKTPYTFAYTKQSSGSTYLWPVNDLITSNIIKDSNDFTIKFKPYETGSTTNTVRALLDKDADIGVISSNSYVKNQKFFTPDNHKIIYKSSVIPDNLWLVQESMPQDLKDKLQNFFLNYNDKFFMENFYGKKNGEQHIKVTKDDFKIIGQVMKNLNLTEIKED</sequence>
<protein>
    <submittedName>
        <fullName evidence="1">PhnD/SsuA/transferrin family substrate-binding protein</fullName>
    </submittedName>
</protein>
<dbReference type="RefSeq" id="WP_320314487.1">
    <property type="nucleotide sequence ID" value="NZ_JAVIKH010000021.1"/>
</dbReference>